<accession>A0A6C0LNW6</accession>
<sequence length="346" mass="38803">MSETGARDVLPPLSFDLAKEAMAIHLQSPVFSERENAGTTMGSLDELTAINRNGFITTNSQEGVISQGFNEETKRYWKIKERGYLMGFMRLSRGGKFINWINSNTDKIAFLTAIVNDEDFEAAFTRRSAYKGSAPLESFFPSIAVTLQGSSETSFEDIVNLFSFSHLPLITTQSSLDSEKAEARLKKEEEVILVTLIDPIYGRLCKSPEGLYADVMKGLAAVSDDVSSGAKKGGTRRKSRPLNKLPAINENSEYNHGYNNITNAFIKKFNKAPPVNPFATVNRFAKALKEEDVRTLITTLEDPTVKRLMEASPRIRNKVQNLIIREALPKPLTVKMRKTRKARRRR</sequence>
<dbReference type="EMBL" id="MN740535">
    <property type="protein sequence ID" value="QHU32050.1"/>
    <property type="molecule type" value="Genomic_DNA"/>
</dbReference>
<protein>
    <submittedName>
        <fullName evidence="1">Uncharacterized protein</fullName>
    </submittedName>
</protein>
<reference evidence="1" key="1">
    <citation type="journal article" date="2020" name="Nature">
        <title>Giant virus diversity and host interactions through global metagenomics.</title>
        <authorList>
            <person name="Schulz F."/>
            <person name="Roux S."/>
            <person name="Paez-Espino D."/>
            <person name="Jungbluth S."/>
            <person name="Walsh D.A."/>
            <person name="Denef V.J."/>
            <person name="McMahon K.D."/>
            <person name="Konstantinidis K.T."/>
            <person name="Eloe-Fadrosh E.A."/>
            <person name="Kyrpides N.C."/>
            <person name="Woyke T."/>
        </authorList>
    </citation>
    <scope>NUCLEOTIDE SEQUENCE</scope>
    <source>
        <strain evidence="1">GVMAG-M-3300027963-41</strain>
    </source>
</reference>
<evidence type="ECO:0000313" key="1">
    <source>
        <dbReference type="EMBL" id="QHU32050.1"/>
    </source>
</evidence>
<proteinExistence type="predicted"/>
<name>A0A6C0LNW6_9ZZZZ</name>
<organism evidence="1">
    <name type="scientific">viral metagenome</name>
    <dbReference type="NCBI Taxonomy" id="1070528"/>
    <lineage>
        <taxon>unclassified sequences</taxon>
        <taxon>metagenomes</taxon>
        <taxon>organismal metagenomes</taxon>
    </lineage>
</organism>
<dbReference type="AlphaFoldDB" id="A0A6C0LNW6"/>